<dbReference type="EMBL" id="JASFZW010000007">
    <property type="protein sequence ID" value="KAK2077146.1"/>
    <property type="molecule type" value="Genomic_DNA"/>
</dbReference>
<keyword evidence="4" id="KW-0926">Vacuole</keyword>
<evidence type="ECO:0000256" key="2">
    <source>
        <dbReference type="ARBA" id="ARBA00007049"/>
    </source>
</evidence>
<comment type="similarity">
    <text evidence="2">Belongs to the CCC1 family.</text>
</comment>
<keyword evidence="6" id="KW-1133">Transmembrane helix</keyword>
<sequence>MAHEAEKKLALLYQERGVPVNLSWEVAKALTDKVDDPVRAHAKEKANIDEDEFTNPWQAGIASLVSFSAGGAMPLAAAIAFPDPLLRDSAVVGVTLLTLRRRTW</sequence>
<dbReference type="InterPro" id="IPR008217">
    <property type="entry name" value="Ccc1_fam"/>
</dbReference>
<keyword evidence="10" id="KW-1185">Reference proteome</keyword>
<evidence type="ECO:0000256" key="3">
    <source>
        <dbReference type="ARBA" id="ARBA00022496"/>
    </source>
</evidence>
<evidence type="ECO:0000256" key="6">
    <source>
        <dbReference type="ARBA" id="ARBA00022989"/>
    </source>
</evidence>
<dbReference type="Proteomes" id="UP001255856">
    <property type="component" value="Unassembled WGS sequence"/>
</dbReference>
<keyword evidence="5" id="KW-0812">Transmembrane</keyword>
<evidence type="ECO:0000256" key="8">
    <source>
        <dbReference type="ARBA" id="ARBA00044464"/>
    </source>
</evidence>
<gene>
    <name evidence="9" type="ORF">QBZ16_004780</name>
</gene>
<evidence type="ECO:0000256" key="1">
    <source>
        <dbReference type="ARBA" id="ARBA00004128"/>
    </source>
</evidence>
<protein>
    <submittedName>
        <fullName evidence="9">Uncharacterized protein</fullName>
    </submittedName>
</protein>
<evidence type="ECO:0000256" key="7">
    <source>
        <dbReference type="ARBA" id="ARBA00023136"/>
    </source>
</evidence>
<dbReference type="GO" id="GO:0006826">
    <property type="term" value="P:iron ion transport"/>
    <property type="evidence" value="ECO:0007669"/>
    <property type="project" value="UniProtKB-KW"/>
</dbReference>
<accession>A0AAD9MML9</accession>
<organism evidence="9 10">
    <name type="scientific">Prototheca wickerhamii</name>
    <dbReference type="NCBI Taxonomy" id="3111"/>
    <lineage>
        <taxon>Eukaryota</taxon>
        <taxon>Viridiplantae</taxon>
        <taxon>Chlorophyta</taxon>
        <taxon>core chlorophytes</taxon>
        <taxon>Trebouxiophyceae</taxon>
        <taxon>Chlorellales</taxon>
        <taxon>Chlorellaceae</taxon>
        <taxon>Prototheca</taxon>
    </lineage>
</organism>
<dbReference type="GO" id="GO:0030026">
    <property type="term" value="P:intracellular manganese ion homeostasis"/>
    <property type="evidence" value="ECO:0007669"/>
    <property type="project" value="InterPro"/>
</dbReference>
<name>A0AAD9MML9_PROWI</name>
<reference evidence="9" key="1">
    <citation type="submission" date="2021-01" db="EMBL/GenBank/DDBJ databases">
        <authorList>
            <person name="Eckstrom K.M.E."/>
        </authorList>
    </citation>
    <scope>NUCLEOTIDE SEQUENCE</scope>
    <source>
        <strain evidence="9">UVCC 0001</strain>
    </source>
</reference>
<keyword evidence="3" id="KW-0406">Ion transport</keyword>
<keyword evidence="3" id="KW-0408">Iron</keyword>
<keyword evidence="7" id="KW-0472">Membrane</keyword>
<keyword evidence="3" id="KW-0813">Transport</keyword>
<evidence type="ECO:0000313" key="9">
    <source>
        <dbReference type="EMBL" id="KAK2077146.1"/>
    </source>
</evidence>
<keyword evidence="3" id="KW-0410">Iron transport</keyword>
<dbReference type="GO" id="GO:0005774">
    <property type="term" value="C:vacuolar membrane"/>
    <property type="evidence" value="ECO:0007669"/>
    <property type="project" value="UniProtKB-SubCell"/>
</dbReference>
<evidence type="ECO:0000256" key="4">
    <source>
        <dbReference type="ARBA" id="ARBA00022554"/>
    </source>
</evidence>
<evidence type="ECO:0000313" key="10">
    <source>
        <dbReference type="Proteomes" id="UP001255856"/>
    </source>
</evidence>
<dbReference type="Pfam" id="PF01988">
    <property type="entry name" value="VIT1"/>
    <property type="match status" value="1"/>
</dbReference>
<evidence type="ECO:0000256" key="5">
    <source>
        <dbReference type="ARBA" id="ARBA00022692"/>
    </source>
</evidence>
<dbReference type="GO" id="GO:0005384">
    <property type="term" value="F:manganese ion transmembrane transporter activity"/>
    <property type="evidence" value="ECO:0007669"/>
    <property type="project" value="InterPro"/>
</dbReference>
<proteinExistence type="inferred from homology"/>
<dbReference type="AlphaFoldDB" id="A0AAD9MML9"/>
<comment type="catalytic activity">
    <reaction evidence="8">
        <text>Fe(2+)(in) = Fe(2+)(out)</text>
        <dbReference type="Rhea" id="RHEA:28486"/>
        <dbReference type="ChEBI" id="CHEBI:29033"/>
    </reaction>
    <physiologicalReaction direction="left-to-right" evidence="8">
        <dbReference type="Rhea" id="RHEA:28487"/>
    </physiologicalReaction>
</comment>
<comment type="subcellular location">
    <subcellularLocation>
        <location evidence="1">Vacuole membrane</location>
        <topology evidence="1">Multi-pass membrane protein</topology>
    </subcellularLocation>
</comment>
<comment type="caution">
    <text evidence="9">The sequence shown here is derived from an EMBL/GenBank/DDBJ whole genome shotgun (WGS) entry which is preliminary data.</text>
</comment>